<evidence type="ECO:0000256" key="12">
    <source>
        <dbReference type="SAM" id="MobiDB-lite"/>
    </source>
</evidence>
<feature type="coiled-coil region" evidence="11">
    <location>
        <begin position="370"/>
        <end position="397"/>
    </location>
</feature>
<dbReference type="Pfam" id="PF07111">
    <property type="entry name" value="HCR"/>
    <property type="match status" value="1"/>
</dbReference>
<dbReference type="CTD" id="54535"/>
<keyword evidence="5" id="KW-0217">Developmental protein</keyword>
<keyword evidence="9" id="KW-0539">Nucleus</keyword>
<proteinExistence type="predicted"/>
<dbReference type="GeneID" id="105893173"/>
<evidence type="ECO:0000256" key="7">
    <source>
        <dbReference type="ARBA" id="ARBA00022782"/>
    </source>
</evidence>
<organism evidence="13 14">
    <name type="scientific">Clupea harengus</name>
    <name type="common">Atlantic herring</name>
    <dbReference type="NCBI Taxonomy" id="7950"/>
    <lineage>
        <taxon>Eukaryota</taxon>
        <taxon>Metazoa</taxon>
        <taxon>Chordata</taxon>
        <taxon>Craniata</taxon>
        <taxon>Vertebrata</taxon>
        <taxon>Euteleostomi</taxon>
        <taxon>Actinopterygii</taxon>
        <taxon>Neopterygii</taxon>
        <taxon>Teleostei</taxon>
        <taxon>Clupei</taxon>
        <taxon>Clupeiformes</taxon>
        <taxon>Clupeoidei</taxon>
        <taxon>Clupeidae</taxon>
        <taxon>Clupea</taxon>
    </lineage>
</organism>
<evidence type="ECO:0000256" key="10">
    <source>
        <dbReference type="ARBA" id="ARBA00031932"/>
    </source>
</evidence>
<feature type="compositionally biased region" description="Polar residues" evidence="12">
    <location>
        <begin position="35"/>
        <end position="44"/>
    </location>
</feature>
<comment type="function">
    <text evidence="1">May be a regulator of keratinocyte proliferation or differentiation.</text>
</comment>
<feature type="compositionally biased region" description="Acidic residues" evidence="12">
    <location>
        <begin position="860"/>
        <end position="869"/>
    </location>
</feature>
<evidence type="ECO:0000256" key="8">
    <source>
        <dbReference type="ARBA" id="ARBA00023054"/>
    </source>
</evidence>
<dbReference type="GO" id="GO:0005737">
    <property type="term" value="C:cytoplasm"/>
    <property type="evidence" value="ECO:0007669"/>
    <property type="project" value="UniProtKB-SubCell"/>
</dbReference>
<feature type="region of interest" description="Disordered" evidence="12">
    <location>
        <begin position="804"/>
        <end position="883"/>
    </location>
</feature>
<keyword evidence="7" id="KW-0221">Differentiation</keyword>
<evidence type="ECO:0000256" key="4">
    <source>
        <dbReference type="ARBA" id="ARBA00016468"/>
    </source>
</evidence>
<keyword evidence="13" id="KW-1185">Reference proteome</keyword>
<accession>A0A6P3VLR6</accession>
<dbReference type="AlphaFoldDB" id="A0A6P3VLR6"/>
<dbReference type="InterPro" id="IPR009800">
    <property type="entry name" value="HCR"/>
</dbReference>
<dbReference type="GO" id="GO:0030154">
    <property type="term" value="P:cell differentiation"/>
    <property type="evidence" value="ECO:0007669"/>
    <property type="project" value="UniProtKB-KW"/>
</dbReference>
<dbReference type="OrthoDB" id="193258at2759"/>
<reference evidence="14" key="1">
    <citation type="submission" date="2025-08" db="UniProtKB">
        <authorList>
            <consortium name="RefSeq"/>
        </authorList>
    </citation>
    <scope>IDENTIFICATION</scope>
</reference>
<feature type="compositionally biased region" description="Basic and acidic residues" evidence="12">
    <location>
        <begin position="662"/>
        <end position="679"/>
    </location>
</feature>
<gene>
    <name evidence="14" type="primary">cchcr1</name>
</gene>
<feature type="compositionally biased region" description="Polar residues" evidence="12">
    <location>
        <begin position="70"/>
        <end position="86"/>
    </location>
</feature>
<protein>
    <recommendedName>
        <fullName evidence="4">Coiled-coil alpha-helical rod protein 1</fullName>
    </recommendedName>
    <alternativeName>
        <fullName evidence="10">Alpha-helical coiled-coil rod protein</fullName>
    </alternativeName>
</protein>
<evidence type="ECO:0000256" key="1">
    <source>
        <dbReference type="ARBA" id="ARBA00003936"/>
    </source>
</evidence>
<comment type="subcellular location">
    <subcellularLocation>
        <location evidence="3">Cytoplasm</location>
    </subcellularLocation>
    <subcellularLocation>
        <location evidence="2">Nucleus</location>
    </subcellularLocation>
</comment>
<evidence type="ECO:0000313" key="13">
    <source>
        <dbReference type="Proteomes" id="UP000515152"/>
    </source>
</evidence>
<feature type="compositionally biased region" description="Basic and acidic residues" evidence="12">
    <location>
        <begin position="109"/>
        <end position="118"/>
    </location>
</feature>
<feature type="compositionally biased region" description="Low complexity" evidence="12">
    <location>
        <begin position="807"/>
        <end position="821"/>
    </location>
</feature>
<dbReference type="GO" id="GO:0005814">
    <property type="term" value="C:centriole"/>
    <property type="evidence" value="ECO:0007669"/>
    <property type="project" value="TreeGrafter"/>
</dbReference>
<sequence>MNLRGTGEELTSPADFISTNVGRNIQRNLMPPSHFISSHHSTPASLPGHQLSAGSVTGSRIGHSALSGPQRFSETTVPWTPLSTSMPGDPWLAIAQTNKEILELREENQRLKEKRDRSPSAQHNTHSARCGERGGLESEWRLDLERLRAESERLRGQVETLRDNAVRQREEMREKESTIHRQNHELEELRAEMCRCKAELAQNVLELTQRREEREKLTTQLDKLQRDFSEERNRYLREQEASSKDVQRLTCESQKQSLQAKQETILEASRLREELERAIRTHQSQMEQMSSGHREELDILKRVNSDQQLRMSDVTQEVTSLKGRLQDISTERDVLREQLRQLHQDFEAQGETIQSLRTYIGQLTPERGEQERLTEKIQTLEKEKEALQTSLELVDIRLKSVNDILAIQEKELNDEMNCGSILKGSGKGSRVLAQWRHKVFILLVQLRSKDLNFSGEKNTLHTTICSLEEELERERNQHSLVQHTLQDRQAQLDLQCLHTQTLKQDLARVKEENDRLRQENQSCAKALKDITENVQSCGVLFERNVADLESAQSHLSGLGQRVTFATRRIDTIQGLLMRREALRKVQQTAKPTETLSDRRCIADLQTEVAMLSEERDKLAQELKRTPNLIQSALTDLQDKMDSEVGRLSQALVQSQQEAGDAEASRRESEMERQQGHERRRELEGLLAELREEAQLKQEQTEQESKQKLSEVESRCRTQLRALEAQVNTARREHTKAVVSLRQCERQAERAREQERAAQALQSEHALKEITLLNKQLKDKDRDRNLLLAVVHEQGLMSEYRRLRGAGRRPPQAPDQQPQQQPQRERGEEGQVVQPQAHDALMSVLGDLQVLSAAVMHSSEEGSEEEDEREEGQGDGATRASLLR</sequence>
<feature type="region of interest" description="Disordered" evidence="12">
    <location>
        <begin position="35"/>
        <end position="89"/>
    </location>
</feature>
<dbReference type="KEGG" id="char:105893173"/>
<dbReference type="PANTHER" id="PTHR46822">
    <property type="entry name" value="COILED-COIL ALPHA-HELICAL ROD PROTEIN 1"/>
    <property type="match status" value="1"/>
</dbReference>
<dbReference type="Proteomes" id="UP000515152">
    <property type="component" value="Chromosome 8"/>
</dbReference>
<dbReference type="GO" id="GO:0006611">
    <property type="term" value="P:protein export from nucleus"/>
    <property type="evidence" value="ECO:0007669"/>
    <property type="project" value="TreeGrafter"/>
</dbReference>
<dbReference type="RefSeq" id="XP_012674995.2">
    <property type="nucleotide sequence ID" value="XM_012819541.3"/>
</dbReference>
<evidence type="ECO:0000256" key="5">
    <source>
        <dbReference type="ARBA" id="ARBA00022473"/>
    </source>
</evidence>
<dbReference type="PANTHER" id="PTHR46822:SF1">
    <property type="entry name" value="COILED-COIL ALPHA-HELICAL ROD PROTEIN 1"/>
    <property type="match status" value="1"/>
</dbReference>
<feature type="region of interest" description="Disordered" evidence="12">
    <location>
        <begin position="109"/>
        <end position="132"/>
    </location>
</feature>
<evidence type="ECO:0000256" key="11">
    <source>
        <dbReference type="SAM" id="Coils"/>
    </source>
</evidence>
<evidence type="ECO:0000256" key="6">
    <source>
        <dbReference type="ARBA" id="ARBA00022490"/>
    </source>
</evidence>
<feature type="region of interest" description="Disordered" evidence="12">
    <location>
        <begin position="694"/>
        <end position="714"/>
    </location>
</feature>
<evidence type="ECO:0000256" key="3">
    <source>
        <dbReference type="ARBA" id="ARBA00004496"/>
    </source>
</evidence>
<name>A0A6P3VLR6_CLUHA</name>
<evidence type="ECO:0000256" key="2">
    <source>
        <dbReference type="ARBA" id="ARBA00004123"/>
    </source>
</evidence>
<keyword evidence="8 11" id="KW-0175">Coiled coil</keyword>
<keyword evidence="6" id="KW-0963">Cytoplasm</keyword>
<evidence type="ECO:0000256" key="9">
    <source>
        <dbReference type="ARBA" id="ARBA00023242"/>
    </source>
</evidence>
<feature type="region of interest" description="Disordered" evidence="12">
    <location>
        <begin position="651"/>
        <end position="679"/>
    </location>
</feature>
<evidence type="ECO:0000313" key="14">
    <source>
        <dbReference type="RefSeq" id="XP_012674995.2"/>
    </source>
</evidence>
<dbReference type="GO" id="GO:0005634">
    <property type="term" value="C:nucleus"/>
    <property type="evidence" value="ECO:0007669"/>
    <property type="project" value="UniProtKB-SubCell"/>
</dbReference>
<feature type="coiled-coil region" evidence="11">
    <location>
        <begin position="499"/>
        <end position="533"/>
    </location>
</feature>